<reference evidence="3" key="2">
    <citation type="submission" date="2019-09" db="UniProtKB">
        <authorList>
            <consortium name="WormBaseParasite"/>
        </authorList>
    </citation>
    <scope>IDENTIFICATION</scope>
</reference>
<dbReference type="WBParaSite" id="HPBE_0002545701-mRNA-1">
    <property type="protein sequence ID" value="HPBE_0002545701-mRNA-1"/>
    <property type="gene ID" value="HPBE_0002545701"/>
</dbReference>
<dbReference type="AlphaFoldDB" id="A0A183GRY7"/>
<accession>A0A3P8F741</accession>
<organism evidence="2 3">
    <name type="scientific">Heligmosomoides polygyrus</name>
    <name type="common">Parasitic roundworm</name>
    <dbReference type="NCBI Taxonomy" id="6339"/>
    <lineage>
        <taxon>Eukaryota</taxon>
        <taxon>Metazoa</taxon>
        <taxon>Ecdysozoa</taxon>
        <taxon>Nematoda</taxon>
        <taxon>Chromadorea</taxon>
        <taxon>Rhabditida</taxon>
        <taxon>Rhabditina</taxon>
        <taxon>Rhabditomorpha</taxon>
        <taxon>Strongyloidea</taxon>
        <taxon>Heligmosomidae</taxon>
        <taxon>Heligmosomoides</taxon>
    </lineage>
</organism>
<reference evidence="1 2" key="1">
    <citation type="submission" date="2018-11" db="EMBL/GenBank/DDBJ databases">
        <authorList>
            <consortium name="Pathogen Informatics"/>
        </authorList>
    </citation>
    <scope>NUCLEOTIDE SEQUENCE [LARGE SCALE GENOMIC DNA]</scope>
</reference>
<dbReference type="Proteomes" id="UP000050761">
    <property type="component" value="Unassembled WGS sequence"/>
</dbReference>
<evidence type="ECO:0000313" key="2">
    <source>
        <dbReference type="Proteomes" id="UP000050761"/>
    </source>
</evidence>
<protein>
    <submittedName>
        <fullName evidence="3">DUF4238 domain-containing protein</fullName>
    </submittedName>
</protein>
<evidence type="ECO:0000313" key="3">
    <source>
        <dbReference type="WBParaSite" id="HPBE_0002545701-mRNA-1"/>
    </source>
</evidence>
<gene>
    <name evidence="1" type="ORF">HPBE_LOCUS25456</name>
</gene>
<keyword evidence="2" id="KW-1185">Reference proteome</keyword>
<proteinExistence type="predicted"/>
<evidence type="ECO:0000313" key="1">
    <source>
        <dbReference type="EMBL" id="VDP51445.1"/>
    </source>
</evidence>
<name>A0A183GRY7_HELPZ</name>
<accession>A0A183GRY7</accession>
<sequence>MSTIQRTPISLPQYYRSTRMKSSSQPSIPACRHRLFRPTYDIKLPLTYHGAEKEDFVSVRPAAFLQRGFNITLPLHSMLKFADGDAEYLPPEEIRILKLRQEVVAALQESCHAAEKFWTIWRNPYLTNLRETHKKLLTNQRYSQATP</sequence>
<dbReference type="EMBL" id="UZAH01037949">
    <property type="protein sequence ID" value="VDP51445.1"/>
    <property type="molecule type" value="Genomic_DNA"/>
</dbReference>